<evidence type="ECO:0000259" key="6">
    <source>
        <dbReference type="Pfam" id="PF04542"/>
    </source>
</evidence>
<dbReference type="Gene3D" id="1.10.10.10">
    <property type="entry name" value="Winged helix-like DNA-binding domain superfamily/Winged helix DNA-binding domain"/>
    <property type="match status" value="1"/>
</dbReference>
<dbReference type="Pfam" id="PF04542">
    <property type="entry name" value="Sigma70_r2"/>
    <property type="match status" value="1"/>
</dbReference>
<dbReference type="InterPro" id="IPR039425">
    <property type="entry name" value="RNA_pol_sigma-70-like"/>
</dbReference>
<sequence length="197" mass="21912">MNRPTDTARFEAVALPHLPAAYNLARWLCRNEQDSHDLVQESVLRAFRFFDSFRGDNARAWLLAIVRNTFYTIQREARPHAADLGFDEELHDPSATLFADEGLDLNPEALLARKDLRERVNEALRQLPCAFREVVVLKEIEGLSYKEIAAIAGIPLGTVMSRLARGRKLLAASLGPGSTGATSDAMPRHPGAAERLH</sequence>
<dbReference type="InterPro" id="IPR007627">
    <property type="entry name" value="RNA_pol_sigma70_r2"/>
</dbReference>
<dbReference type="SUPFAM" id="SSF88946">
    <property type="entry name" value="Sigma2 domain of RNA polymerase sigma factors"/>
    <property type="match status" value="1"/>
</dbReference>
<accession>A0A9X1VS80</accession>
<protein>
    <submittedName>
        <fullName evidence="8">Sigma-70 family RNA polymerase sigma factor</fullName>
    </submittedName>
</protein>
<dbReference type="Pfam" id="PF08281">
    <property type="entry name" value="Sigma70_r4_2"/>
    <property type="match status" value="1"/>
</dbReference>
<dbReference type="SUPFAM" id="SSF88659">
    <property type="entry name" value="Sigma3 and sigma4 domains of RNA polymerase sigma factors"/>
    <property type="match status" value="1"/>
</dbReference>
<dbReference type="RefSeq" id="WP_243304648.1">
    <property type="nucleotide sequence ID" value="NZ_JALGBI010000001.1"/>
</dbReference>
<comment type="caution">
    <text evidence="8">The sequence shown here is derived from an EMBL/GenBank/DDBJ whole genome shotgun (WGS) entry which is preliminary data.</text>
</comment>
<evidence type="ECO:0000256" key="1">
    <source>
        <dbReference type="ARBA" id="ARBA00010641"/>
    </source>
</evidence>
<name>A0A9X1VS80_9BURK</name>
<dbReference type="InterPro" id="IPR014284">
    <property type="entry name" value="RNA_pol_sigma-70_dom"/>
</dbReference>
<evidence type="ECO:0000256" key="3">
    <source>
        <dbReference type="ARBA" id="ARBA00023082"/>
    </source>
</evidence>
<dbReference type="InterPro" id="IPR013324">
    <property type="entry name" value="RNA_pol_sigma_r3/r4-like"/>
</dbReference>
<evidence type="ECO:0000259" key="7">
    <source>
        <dbReference type="Pfam" id="PF08281"/>
    </source>
</evidence>
<feature type="domain" description="RNA polymerase sigma-70 region 2" evidence="6">
    <location>
        <begin position="17"/>
        <end position="75"/>
    </location>
</feature>
<reference evidence="8" key="1">
    <citation type="submission" date="2022-03" db="EMBL/GenBank/DDBJ databases">
        <authorList>
            <person name="Woo C.Y."/>
        </authorList>
    </citation>
    <scope>NUCLEOTIDE SEQUENCE</scope>
    <source>
        <strain evidence="8">CYS-02</strain>
    </source>
</reference>
<keyword evidence="3" id="KW-0731">Sigma factor</keyword>
<dbReference type="GO" id="GO:0006352">
    <property type="term" value="P:DNA-templated transcription initiation"/>
    <property type="evidence" value="ECO:0007669"/>
    <property type="project" value="InterPro"/>
</dbReference>
<dbReference type="InterPro" id="IPR013325">
    <property type="entry name" value="RNA_pol_sigma_r2"/>
</dbReference>
<dbReference type="PANTHER" id="PTHR43133">
    <property type="entry name" value="RNA POLYMERASE ECF-TYPE SIGMA FACTO"/>
    <property type="match status" value="1"/>
</dbReference>
<dbReference type="AlphaFoldDB" id="A0A9X1VS80"/>
<feature type="region of interest" description="Disordered" evidence="5">
    <location>
        <begin position="174"/>
        <end position="197"/>
    </location>
</feature>
<gene>
    <name evidence="8" type="ORF">MMF98_04245</name>
</gene>
<evidence type="ECO:0000256" key="4">
    <source>
        <dbReference type="ARBA" id="ARBA00023163"/>
    </source>
</evidence>
<keyword evidence="4" id="KW-0804">Transcription</keyword>
<evidence type="ECO:0000313" key="9">
    <source>
        <dbReference type="Proteomes" id="UP001139447"/>
    </source>
</evidence>
<feature type="domain" description="RNA polymerase sigma factor 70 region 4 type 2" evidence="7">
    <location>
        <begin position="118"/>
        <end position="170"/>
    </location>
</feature>
<dbReference type="Proteomes" id="UP001139447">
    <property type="component" value="Unassembled WGS sequence"/>
</dbReference>
<evidence type="ECO:0000256" key="5">
    <source>
        <dbReference type="SAM" id="MobiDB-lite"/>
    </source>
</evidence>
<proteinExistence type="inferred from homology"/>
<dbReference type="CDD" id="cd06171">
    <property type="entry name" value="Sigma70_r4"/>
    <property type="match status" value="1"/>
</dbReference>
<dbReference type="InterPro" id="IPR036388">
    <property type="entry name" value="WH-like_DNA-bd_sf"/>
</dbReference>
<dbReference type="GO" id="GO:0016987">
    <property type="term" value="F:sigma factor activity"/>
    <property type="evidence" value="ECO:0007669"/>
    <property type="project" value="UniProtKB-KW"/>
</dbReference>
<evidence type="ECO:0000256" key="2">
    <source>
        <dbReference type="ARBA" id="ARBA00023015"/>
    </source>
</evidence>
<dbReference type="PANTHER" id="PTHR43133:SF25">
    <property type="entry name" value="RNA POLYMERASE SIGMA FACTOR RFAY-RELATED"/>
    <property type="match status" value="1"/>
</dbReference>
<keyword evidence="9" id="KW-1185">Reference proteome</keyword>
<dbReference type="EMBL" id="JALGBI010000001">
    <property type="protein sequence ID" value="MCJ0762415.1"/>
    <property type="molecule type" value="Genomic_DNA"/>
</dbReference>
<organism evidence="8 9">
    <name type="scientific">Variovorax terrae</name>
    <dbReference type="NCBI Taxonomy" id="2923278"/>
    <lineage>
        <taxon>Bacteria</taxon>
        <taxon>Pseudomonadati</taxon>
        <taxon>Pseudomonadota</taxon>
        <taxon>Betaproteobacteria</taxon>
        <taxon>Burkholderiales</taxon>
        <taxon>Comamonadaceae</taxon>
        <taxon>Variovorax</taxon>
    </lineage>
</organism>
<dbReference type="GO" id="GO:0003677">
    <property type="term" value="F:DNA binding"/>
    <property type="evidence" value="ECO:0007669"/>
    <property type="project" value="InterPro"/>
</dbReference>
<comment type="similarity">
    <text evidence="1">Belongs to the sigma-70 factor family. ECF subfamily.</text>
</comment>
<dbReference type="InterPro" id="IPR013249">
    <property type="entry name" value="RNA_pol_sigma70_r4_t2"/>
</dbReference>
<evidence type="ECO:0000313" key="8">
    <source>
        <dbReference type="EMBL" id="MCJ0762415.1"/>
    </source>
</evidence>
<dbReference type="Gene3D" id="1.10.1740.10">
    <property type="match status" value="1"/>
</dbReference>
<dbReference type="NCBIfam" id="TIGR02937">
    <property type="entry name" value="sigma70-ECF"/>
    <property type="match status" value="1"/>
</dbReference>
<keyword evidence="2" id="KW-0805">Transcription regulation</keyword>